<keyword evidence="3" id="KW-1185">Reference proteome</keyword>
<dbReference type="Pfam" id="PF00700">
    <property type="entry name" value="Flagellin_C"/>
    <property type="match status" value="1"/>
</dbReference>
<accession>A0A037ZNT6</accession>
<dbReference type="InterPro" id="IPR046358">
    <property type="entry name" value="Flagellin_C"/>
</dbReference>
<sequence>MALVSLGDMAYQFALSRQNTTLKQGLQTSTQELTTGVSADLGARLSGDFGPLSAMERSLATIQSYSVATTEARLTADAMQVALGNVTDNMRGLQEPLLLAGSEPQATLIRTAGIDAQQKFAQAVSTLNSSVAGRSLFAGSATDTAALVDSETILAHLRALIGAQATADGVADAVNAWFHDAGGGFETVAYQGAAHAAGPMRLADDQILTLDITAESSGIRDVLAGLATAALLADDDLLEGDPTQRSALAKHSAEALLSAEDTIASLRADLGAKQERIEDIEVQNATAVTALEIARADLIGVDPYEAATRLEALQTQIETLYTVTSRVSRLNLADFLR</sequence>
<dbReference type="Gene3D" id="1.20.1330.10">
    <property type="entry name" value="f41 fragment of flagellin, N-terminal domain"/>
    <property type="match status" value="1"/>
</dbReference>
<dbReference type="RefSeq" id="WP_035255620.1">
    <property type="nucleotide sequence ID" value="NZ_JFKE01000001.1"/>
</dbReference>
<gene>
    <name evidence="2" type="ORF">ACMU_02155</name>
</gene>
<reference evidence="2 3" key="1">
    <citation type="submission" date="2014-03" db="EMBL/GenBank/DDBJ databases">
        <title>Draft Genome Sequence of Actibacterium mucosum KCTC 23349, a Marine Alphaproteobacterium with Complex Ionic Requirements Isolated from Mediterranean Seawater at Malvarrosa Beach, Valencia, Spain.</title>
        <authorList>
            <person name="Arahal D.R."/>
            <person name="Shao Z."/>
            <person name="Lai Q."/>
            <person name="Pujalte M.J."/>
        </authorList>
    </citation>
    <scope>NUCLEOTIDE SEQUENCE [LARGE SCALE GENOMIC DNA]</scope>
    <source>
        <strain evidence="2 3">KCTC 23349</strain>
    </source>
</reference>
<organism evidence="2 3">
    <name type="scientific">Actibacterium mucosum KCTC 23349</name>
    <dbReference type="NCBI Taxonomy" id="1454373"/>
    <lineage>
        <taxon>Bacteria</taxon>
        <taxon>Pseudomonadati</taxon>
        <taxon>Pseudomonadota</taxon>
        <taxon>Alphaproteobacteria</taxon>
        <taxon>Rhodobacterales</taxon>
        <taxon>Roseobacteraceae</taxon>
        <taxon>Actibacterium</taxon>
    </lineage>
</organism>
<dbReference type="Proteomes" id="UP000026249">
    <property type="component" value="Unassembled WGS sequence"/>
</dbReference>
<proteinExistence type="predicted"/>
<dbReference type="STRING" id="1454373.ACMU_02155"/>
<dbReference type="AlphaFoldDB" id="A0A037ZNT6"/>
<feature type="domain" description="Flagellin C-terminal" evidence="1">
    <location>
        <begin position="259"/>
        <end position="336"/>
    </location>
</feature>
<name>A0A037ZNT6_9RHOB</name>
<dbReference type="OrthoDB" id="7312911at2"/>
<comment type="caution">
    <text evidence="2">The sequence shown here is derived from an EMBL/GenBank/DDBJ whole genome shotgun (WGS) entry which is preliminary data.</text>
</comment>
<protein>
    <recommendedName>
        <fullName evidence="1">Flagellin C-terminal domain-containing protein</fullName>
    </recommendedName>
</protein>
<dbReference type="EMBL" id="JFKE01000001">
    <property type="protein sequence ID" value="KAJ57325.1"/>
    <property type="molecule type" value="Genomic_DNA"/>
</dbReference>
<evidence type="ECO:0000313" key="3">
    <source>
        <dbReference type="Proteomes" id="UP000026249"/>
    </source>
</evidence>
<dbReference type="SUPFAM" id="SSF64518">
    <property type="entry name" value="Phase 1 flagellin"/>
    <property type="match status" value="1"/>
</dbReference>
<evidence type="ECO:0000313" key="2">
    <source>
        <dbReference type="EMBL" id="KAJ57325.1"/>
    </source>
</evidence>
<evidence type="ECO:0000259" key="1">
    <source>
        <dbReference type="Pfam" id="PF00700"/>
    </source>
</evidence>